<dbReference type="AlphaFoldDB" id="A0A6G4A7J4"/>
<comment type="caution">
    <text evidence="1">The sequence shown here is derived from an EMBL/GenBank/DDBJ whole genome shotgun (WGS) entry which is preliminary data.</text>
</comment>
<proteinExistence type="predicted"/>
<evidence type="ECO:0000313" key="1">
    <source>
        <dbReference type="EMBL" id="NEW09791.1"/>
    </source>
</evidence>
<gene>
    <name evidence="1" type="ORF">GK047_28125</name>
</gene>
<reference evidence="1" key="1">
    <citation type="submission" date="2020-02" db="EMBL/GenBank/DDBJ databases">
        <authorList>
            <person name="Shen X.-R."/>
            <person name="Zhang Y.-X."/>
        </authorList>
    </citation>
    <scope>NUCLEOTIDE SEQUENCE</scope>
    <source>
        <strain evidence="1">SYP-B3998</strain>
    </source>
</reference>
<name>A0A6G4A7J4_9BACL</name>
<dbReference type="EMBL" id="JAAIKC010000024">
    <property type="protein sequence ID" value="NEW09791.1"/>
    <property type="molecule type" value="Genomic_DNA"/>
</dbReference>
<protein>
    <submittedName>
        <fullName evidence="1">Uncharacterized protein</fullName>
    </submittedName>
</protein>
<organism evidence="1">
    <name type="scientific">Paenibacillus sp. SYP-B3998</name>
    <dbReference type="NCBI Taxonomy" id="2678564"/>
    <lineage>
        <taxon>Bacteria</taxon>
        <taxon>Bacillati</taxon>
        <taxon>Bacillota</taxon>
        <taxon>Bacilli</taxon>
        <taxon>Bacillales</taxon>
        <taxon>Paenibacillaceae</taxon>
        <taxon>Paenibacillus</taxon>
    </lineage>
</organism>
<sequence>MDKQAALQDFFDSYVSGRWQNDILLIDETYKQQKEQIDSSFILAFDNACRLASELQEQGLKGHTQYIYISLLRTSFMENTACYRIDVYDNNWFLDQEECFSLWEADFIFHPLFDRRAALETQKTDYARKVTSMDIEQMLLEEAELYHMLALAFMRSRVGELIQSHAYQEMSKHPNLCIFSGEYKDRSEILYGESGADA</sequence>
<accession>A0A6G4A7J4</accession>